<evidence type="ECO:0000313" key="2">
    <source>
        <dbReference type="EMBL" id="ASS90986.1"/>
    </source>
</evidence>
<dbReference type="KEGG" id="apak:AP3564_12820"/>
<dbReference type="Proteomes" id="UP000076476">
    <property type="component" value="Unassembled WGS sequence"/>
</dbReference>
<feature type="domain" description="YutG/PgpA" evidence="1">
    <location>
        <begin position="53"/>
        <end position="158"/>
    </location>
</feature>
<evidence type="ECO:0000313" key="3">
    <source>
        <dbReference type="EMBL" id="KZN94648.1"/>
    </source>
</evidence>
<dbReference type="GO" id="GO:0008962">
    <property type="term" value="F:phosphatidylglycerophosphatase activity"/>
    <property type="evidence" value="ECO:0007669"/>
    <property type="project" value="InterPro"/>
</dbReference>
<proteinExistence type="predicted"/>
<name>A0A167YX33_9BACI</name>
<reference evidence="3 4" key="1">
    <citation type="submission" date="2016-04" db="EMBL/GenBank/DDBJ databases">
        <title>Draft genome sequence of Aeribacillus pallidus 8m3 from petroleum reservoir.</title>
        <authorList>
            <person name="Poltaraus A.B."/>
            <person name="Nazina T.N."/>
            <person name="Tourova T.P."/>
            <person name="Malakho S.M."/>
            <person name="Korshunova A.V."/>
            <person name="Sokolova D.S."/>
        </authorList>
    </citation>
    <scope>NUCLEOTIDE SEQUENCE [LARGE SCALE GENOMIC DNA]</scope>
    <source>
        <strain evidence="3 4">8m3</strain>
    </source>
</reference>
<reference evidence="2 5" key="2">
    <citation type="submission" date="2016-10" db="EMBL/GenBank/DDBJ databases">
        <title>The whole genome sequencing and assembly of Aeribacillus pallidus KCTC3564 strain.</title>
        <authorList>
            <person name="Lee Y.-J."/>
            <person name="Park M.-K."/>
            <person name="Yi H."/>
            <person name="Bahn Y.-S."/>
            <person name="Kim J.F."/>
            <person name="Lee D.-W."/>
        </authorList>
    </citation>
    <scope>NUCLEOTIDE SEQUENCE [LARGE SCALE GENOMIC DNA]</scope>
    <source>
        <strain evidence="2 5">KCTC3564</strain>
    </source>
</reference>
<dbReference type="PIRSF" id="PIRSF019587">
    <property type="entry name" value="PGPase"/>
    <property type="match status" value="1"/>
</dbReference>
<dbReference type="Proteomes" id="UP000214606">
    <property type="component" value="Chromosome"/>
</dbReference>
<dbReference type="AlphaFoldDB" id="A0A167YX33"/>
<evidence type="ECO:0000313" key="4">
    <source>
        <dbReference type="Proteomes" id="UP000076476"/>
    </source>
</evidence>
<dbReference type="SUPFAM" id="SSF101307">
    <property type="entry name" value="YutG-like"/>
    <property type="match status" value="1"/>
</dbReference>
<gene>
    <name evidence="2" type="ORF">AP3564_12820</name>
    <name evidence="3" type="ORF">AZI98_18260</name>
</gene>
<protein>
    <submittedName>
        <fullName evidence="3">Phosphatidylglycerophosphatase A</fullName>
    </submittedName>
</protein>
<keyword evidence="4" id="KW-1185">Reference proteome</keyword>
<sequence length="171" mass="19249">MAYSLEKLQKKAIELLEDRGVTLKDIGQIVLELQKKYIPDLSLEECTYHVEKILRKREIIHAVLTGIALDKLAEQKLLPEPLQQIIESDEPLYGIDEILSLSIVNVYGSIGFTNYGYLDKEKFGIIKELNNSHDGKVNTFLDDIVAAIAASAASRIAHNNEDVNDKLEEIK</sequence>
<dbReference type="GO" id="GO:0006629">
    <property type="term" value="P:lipid metabolic process"/>
    <property type="evidence" value="ECO:0007669"/>
    <property type="project" value="InterPro"/>
</dbReference>
<dbReference type="Gene3D" id="1.10.3760.10">
    <property type="entry name" value="PgpA-like"/>
    <property type="match status" value="1"/>
</dbReference>
<dbReference type="EMBL" id="CP017703">
    <property type="protein sequence ID" value="ASS90986.1"/>
    <property type="molecule type" value="Genomic_DNA"/>
</dbReference>
<dbReference type="STRING" id="33936.AZI98_18260"/>
<dbReference type="EMBL" id="LWBR01000079">
    <property type="protein sequence ID" value="KZN94648.1"/>
    <property type="molecule type" value="Genomic_DNA"/>
</dbReference>
<dbReference type="Pfam" id="PF04608">
    <property type="entry name" value="PgpA"/>
    <property type="match status" value="1"/>
</dbReference>
<dbReference type="InterPro" id="IPR026038">
    <property type="entry name" value="Put_PGPase"/>
</dbReference>
<dbReference type="OrthoDB" id="9793244at2"/>
<dbReference type="InterPro" id="IPR036681">
    <property type="entry name" value="PgpA-like_sf"/>
</dbReference>
<dbReference type="InterPro" id="IPR007686">
    <property type="entry name" value="YutG/PgpA"/>
</dbReference>
<dbReference type="CDD" id="cd06971">
    <property type="entry name" value="PgpA"/>
    <property type="match status" value="1"/>
</dbReference>
<organism evidence="3 4">
    <name type="scientific">Aeribacillus pallidus</name>
    <dbReference type="NCBI Taxonomy" id="33936"/>
    <lineage>
        <taxon>Bacteria</taxon>
        <taxon>Bacillati</taxon>
        <taxon>Bacillota</taxon>
        <taxon>Bacilli</taxon>
        <taxon>Bacillales</taxon>
        <taxon>Bacillaceae</taxon>
        <taxon>Aeribacillus</taxon>
    </lineage>
</organism>
<evidence type="ECO:0000313" key="5">
    <source>
        <dbReference type="Proteomes" id="UP000214606"/>
    </source>
</evidence>
<evidence type="ECO:0000259" key="1">
    <source>
        <dbReference type="Pfam" id="PF04608"/>
    </source>
</evidence>
<dbReference type="RefSeq" id="WP_063389674.1">
    <property type="nucleotide sequence ID" value="NZ_CP017703.1"/>
</dbReference>
<accession>A0A163Z297</accession>
<accession>A0A167YX33</accession>